<proteinExistence type="predicted"/>
<sequence>MEKKKKHGMATATATIDSLPEDLLLHIISFLPTLEAIRTSLISPKWRNLWHTLSSFDFDFNLFPPSDSFPETRDLFADYVTQTLSLRPPDSPLHYFGLRFYFTEQHHYDVVPSWINYAISHGALELDLDFYGYMNFCEMASDCDFYFFLEPLIQSQVRFLKLRSCEFRFPNTKTTAPIVSLRTIVLADVLLMDGWVDRLISLCVNLESLVIEDSFGPDNLKICSTKLKELSICNFKDDPEPVDSVEIHAPNLCSLRIVCLRMGKFSLEFSSSLIEGNVAYSSRRKQFKYWSRVMRSLTGVKRLTTHNWWFEVLCLPYSSKLFYIADVLHFLVLIGSETGYAKLDLIGLAAFLELSPKIETLVVDHDDYIEDDGSIPDDLLSSGITFSVPNIKLVGMKGFRGMDNEIFFWLLLKRSGVVLEDL</sequence>
<keyword evidence="2" id="KW-1185">Reference proteome</keyword>
<comment type="caution">
    <text evidence="1">The sequence shown here is derived from an EMBL/GenBank/DDBJ whole genome shotgun (WGS) entry which is preliminary data.</text>
</comment>
<dbReference type="Proteomes" id="UP000828048">
    <property type="component" value="Chromosome 4"/>
</dbReference>
<evidence type="ECO:0000313" key="1">
    <source>
        <dbReference type="EMBL" id="KAH7860348.1"/>
    </source>
</evidence>
<organism evidence="1 2">
    <name type="scientific">Vaccinium darrowii</name>
    <dbReference type="NCBI Taxonomy" id="229202"/>
    <lineage>
        <taxon>Eukaryota</taxon>
        <taxon>Viridiplantae</taxon>
        <taxon>Streptophyta</taxon>
        <taxon>Embryophyta</taxon>
        <taxon>Tracheophyta</taxon>
        <taxon>Spermatophyta</taxon>
        <taxon>Magnoliopsida</taxon>
        <taxon>eudicotyledons</taxon>
        <taxon>Gunneridae</taxon>
        <taxon>Pentapetalae</taxon>
        <taxon>asterids</taxon>
        <taxon>Ericales</taxon>
        <taxon>Ericaceae</taxon>
        <taxon>Vaccinioideae</taxon>
        <taxon>Vaccinieae</taxon>
        <taxon>Vaccinium</taxon>
    </lineage>
</organism>
<dbReference type="EMBL" id="CM037154">
    <property type="protein sequence ID" value="KAH7860348.1"/>
    <property type="molecule type" value="Genomic_DNA"/>
</dbReference>
<gene>
    <name evidence="1" type="ORF">Vadar_012390</name>
</gene>
<protein>
    <submittedName>
        <fullName evidence="1">Uncharacterized protein</fullName>
    </submittedName>
</protein>
<reference evidence="1 2" key="1">
    <citation type="journal article" date="2021" name="Hortic Res">
        <title>High-quality reference genome and annotation aids understanding of berry development for evergreen blueberry (Vaccinium darrowii).</title>
        <authorList>
            <person name="Yu J."/>
            <person name="Hulse-Kemp A.M."/>
            <person name="Babiker E."/>
            <person name="Staton M."/>
        </authorList>
    </citation>
    <scope>NUCLEOTIDE SEQUENCE [LARGE SCALE GENOMIC DNA]</scope>
    <source>
        <strain evidence="2">cv. NJ 8807/NJ 8810</strain>
        <tissue evidence="1">Young leaf</tissue>
    </source>
</reference>
<name>A0ACB7Z3D1_9ERIC</name>
<accession>A0ACB7Z3D1</accession>
<evidence type="ECO:0000313" key="2">
    <source>
        <dbReference type="Proteomes" id="UP000828048"/>
    </source>
</evidence>